<keyword evidence="3 4" id="KW-0472">Membrane</keyword>
<evidence type="ECO:0000259" key="5">
    <source>
        <dbReference type="Pfam" id="PF00905"/>
    </source>
</evidence>
<comment type="subcellular location">
    <subcellularLocation>
        <location evidence="1">Membrane</location>
    </subcellularLocation>
</comment>
<dbReference type="InterPro" id="IPR050515">
    <property type="entry name" value="Beta-lactam/transpept"/>
</dbReference>
<protein>
    <submittedName>
        <fullName evidence="7">Penicillin-binding protein 2</fullName>
    </submittedName>
</protein>
<dbReference type="InterPro" id="IPR001460">
    <property type="entry name" value="PCN-bd_Tpept"/>
</dbReference>
<keyword evidence="4" id="KW-1133">Transmembrane helix</keyword>
<dbReference type="GO" id="GO:0005886">
    <property type="term" value="C:plasma membrane"/>
    <property type="evidence" value="ECO:0007669"/>
    <property type="project" value="TreeGrafter"/>
</dbReference>
<dbReference type="EMBL" id="JAUMVS010000119">
    <property type="protein sequence ID" value="MDO4842228.1"/>
    <property type="molecule type" value="Genomic_DNA"/>
</dbReference>
<organism evidence="7 8">
    <name type="scientific">Phoenicibacter congonensis</name>
    <dbReference type="NCBI Taxonomy" id="1944646"/>
    <lineage>
        <taxon>Bacteria</taxon>
        <taxon>Bacillati</taxon>
        <taxon>Actinomycetota</taxon>
        <taxon>Coriobacteriia</taxon>
        <taxon>Eggerthellales</taxon>
        <taxon>Eggerthellaceae</taxon>
        <taxon>Phoenicibacter</taxon>
    </lineage>
</organism>
<dbReference type="InterPro" id="IPR036138">
    <property type="entry name" value="PBP_dimer_sf"/>
</dbReference>
<dbReference type="GO" id="GO:0071555">
    <property type="term" value="P:cell wall organization"/>
    <property type="evidence" value="ECO:0007669"/>
    <property type="project" value="TreeGrafter"/>
</dbReference>
<dbReference type="Pfam" id="PF00905">
    <property type="entry name" value="Transpeptidase"/>
    <property type="match status" value="1"/>
</dbReference>
<dbReference type="Pfam" id="PF03717">
    <property type="entry name" value="PBP_dimer"/>
    <property type="match status" value="1"/>
</dbReference>
<keyword evidence="8" id="KW-1185">Reference proteome</keyword>
<evidence type="ECO:0000313" key="7">
    <source>
        <dbReference type="EMBL" id="MDO4842228.1"/>
    </source>
</evidence>
<gene>
    <name evidence="7" type="ORF">Q3982_06075</name>
</gene>
<evidence type="ECO:0000256" key="4">
    <source>
        <dbReference type="SAM" id="Phobius"/>
    </source>
</evidence>
<dbReference type="PANTHER" id="PTHR30627">
    <property type="entry name" value="PEPTIDOGLYCAN D,D-TRANSPEPTIDASE"/>
    <property type="match status" value="1"/>
</dbReference>
<dbReference type="AlphaFoldDB" id="A0AA43RJ75"/>
<evidence type="ECO:0000259" key="6">
    <source>
        <dbReference type="Pfam" id="PF03717"/>
    </source>
</evidence>
<comment type="caution">
    <text evidence="7">The sequence shown here is derived from an EMBL/GenBank/DDBJ whole genome shotgun (WGS) entry which is preliminary data.</text>
</comment>
<dbReference type="InterPro" id="IPR012338">
    <property type="entry name" value="Beta-lactam/transpept-like"/>
</dbReference>
<feature type="domain" description="Penicillin-binding protein dimerisation" evidence="6">
    <location>
        <begin position="53"/>
        <end position="202"/>
    </location>
</feature>
<dbReference type="SUPFAM" id="SSF56601">
    <property type="entry name" value="beta-lactamase/transpeptidase-like"/>
    <property type="match status" value="1"/>
</dbReference>
<feature type="domain" description="Penicillin-binding protein transpeptidase" evidence="5">
    <location>
        <begin position="250"/>
        <end position="548"/>
    </location>
</feature>
<evidence type="ECO:0000256" key="1">
    <source>
        <dbReference type="ARBA" id="ARBA00004370"/>
    </source>
</evidence>
<keyword evidence="4" id="KW-0812">Transmembrane</keyword>
<evidence type="ECO:0000313" key="8">
    <source>
        <dbReference type="Proteomes" id="UP001168575"/>
    </source>
</evidence>
<dbReference type="GO" id="GO:0008658">
    <property type="term" value="F:penicillin binding"/>
    <property type="evidence" value="ECO:0007669"/>
    <property type="project" value="InterPro"/>
</dbReference>
<dbReference type="Proteomes" id="UP001168575">
    <property type="component" value="Unassembled WGS sequence"/>
</dbReference>
<comment type="similarity">
    <text evidence="2">Belongs to the transpeptidase family.</text>
</comment>
<name>A0AA43RJ75_9ACTN</name>
<dbReference type="PANTHER" id="PTHR30627:SF1">
    <property type="entry name" value="PEPTIDOGLYCAN D,D-TRANSPEPTIDASE FTSI"/>
    <property type="match status" value="1"/>
</dbReference>
<evidence type="ECO:0000256" key="2">
    <source>
        <dbReference type="ARBA" id="ARBA00007171"/>
    </source>
</evidence>
<dbReference type="Gene3D" id="3.30.450.330">
    <property type="match status" value="1"/>
</dbReference>
<accession>A0AA43RJ75</accession>
<proteinExistence type="inferred from homology"/>
<dbReference type="SUPFAM" id="SSF56519">
    <property type="entry name" value="Penicillin binding protein dimerisation domain"/>
    <property type="match status" value="1"/>
</dbReference>
<evidence type="ECO:0000256" key="3">
    <source>
        <dbReference type="ARBA" id="ARBA00023136"/>
    </source>
</evidence>
<feature type="transmembrane region" description="Helical" evidence="4">
    <location>
        <begin position="12"/>
        <end position="33"/>
    </location>
</feature>
<reference evidence="7" key="1">
    <citation type="submission" date="2023-07" db="EMBL/GenBank/DDBJ databases">
        <title>Between Cages and Wild: Unraveling the Impact of Captivity on Animal Microbiomes and Antimicrobial Resistance.</title>
        <authorList>
            <person name="Schmartz G.P."/>
            <person name="Rehner J."/>
            <person name="Schuff M.J."/>
            <person name="Becker S.L."/>
            <person name="Kravczyk M."/>
            <person name="Gurevich A."/>
            <person name="Francke R."/>
            <person name="Mueller R."/>
            <person name="Keller V."/>
            <person name="Keller A."/>
        </authorList>
    </citation>
    <scope>NUCLEOTIDE SEQUENCE</scope>
    <source>
        <strain evidence="7">S12M_St_49</strain>
    </source>
</reference>
<dbReference type="InterPro" id="IPR005311">
    <property type="entry name" value="PBP_dimer"/>
</dbReference>
<dbReference type="Gene3D" id="3.90.1310.10">
    <property type="entry name" value="Penicillin-binding protein 2a (Domain 2)"/>
    <property type="match status" value="1"/>
</dbReference>
<sequence>MQKSRFSETFGPIFLMLGAVLLLIFARLFYIVFIAGEDYAAQAEATRTNTIPISAKRGTIYDRNGNAIAISVESTTVSCNPSMVKDASGVAKALVEIYGGEESDYYEKLTKENATFNYLYRMGDVDKGEKLSELMEQEPDKFVGVYCTSEARREYPYGSVGGQLIGRVNNDGEAICGLELEYDDILKGTDGEYVVERNETGDYAIPGSVKLDVEAVNGQDIMVSIDITMQTQVEQIISEKAAVQGESANAILMDSSTGEIYAMCSTPYFNPADPSESESGSDVVSPITTALEPGSMMKTITAMGLLESGTMTPESSVDCPVILYADEYEISDAFDRGATSLTLDQILTHSSNVGISLASDNIGAEGIYNNLQKSKVLKATGIDFPGEAAGYVTTPENWSNIARYNITFGQGVTVTPLAMARFYAAICNNGTAVTPHFLLAKTQTGERPTYDTTNLGYSETTLSDIKGMLHNVVENNESNEAGIDGFDVCGKTSTAEYSLDGSEYVTGNYNVGFCGFLNNTSLPLTCYVGITHSEATVTTTEVFHDIMKSAIEKYGIASIG</sequence>
<dbReference type="Gene3D" id="3.40.710.10">
    <property type="entry name" value="DD-peptidase/beta-lactamase superfamily"/>
    <property type="match status" value="1"/>
</dbReference>